<evidence type="ECO:0000313" key="6">
    <source>
        <dbReference type="Proteomes" id="UP000029093"/>
    </source>
</evidence>
<proteinExistence type="inferred from homology"/>
<evidence type="ECO:0000256" key="3">
    <source>
        <dbReference type="SAM" id="Phobius"/>
    </source>
</evidence>
<feature type="compositionally biased region" description="Polar residues" evidence="2">
    <location>
        <begin position="1"/>
        <end position="16"/>
    </location>
</feature>
<dbReference type="PANTHER" id="PTHR33392:SF6">
    <property type="entry name" value="POLYISOPRENYL-TEICHOIC ACID--PEPTIDOGLYCAN TEICHOIC ACID TRANSFERASE TAGU"/>
    <property type="match status" value="1"/>
</dbReference>
<feature type="domain" description="Cell envelope-related transcriptional attenuator" evidence="4">
    <location>
        <begin position="191"/>
        <end position="333"/>
    </location>
</feature>
<accession>A0A086ZP17</accession>
<dbReference type="GeneID" id="303203591"/>
<dbReference type="NCBIfam" id="TIGR00350">
    <property type="entry name" value="lytR_cpsA_psr"/>
    <property type="match status" value="1"/>
</dbReference>
<feature type="region of interest" description="Disordered" evidence="2">
    <location>
        <begin position="1"/>
        <end position="118"/>
    </location>
</feature>
<feature type="transmembrane region" description="Helical" evidence="3">
    <location>
        <begin position="124"/>
        <end position="147"/>
    </location>
</feature>
<feature type="compositionally biased region" description="Low complexity" evidence="2">
    <location>
        <begin position="43"/>
        <end position="66"/>
    </location>
</feature>
<evidence type="ECO:0000256" key="2">
    <source>
        <dbReference type="SAM" id="MobiDB-lite"/>
    </source>
</evidence>
<sequence>MAQGSSQWEAGNSQPPSFLPAGTPKHRVRPDTTAQPATGQVVPPSFSPTSARSSGSRSSSSVPHSAADADDYEYQQRKSARASGGSSRNATNNEHVYSVSPQPGPTNGVRRSRRSRSHASAGTVFRRLLVALLVVLIAAAAFTYNWVNSNLDKSAWLSDTERGQATSWLILGSDERDGSVQESYTDVTGTRTDTILVLTKPKNGASSLISIPRDSLVKINGKSMKINAVYQFYGKKRLVSTVETITGQKIDHVAMVKFGGVMHVVDALGGVELCYDHTVNDPNSGMVWQSGCHVADGGTALAFSRMRYSDPNGDFGRAARQRQVIGAIMNKATSSSTLTKFSTTSKVAKAALQSVSVDDDTTPTTLLSMVTAFRNASSSKGVTGSVYWTDPGYYVSGVGSCVLLDDDKNLTLFSELAAGTHAPGNVGTLVESSSN</sequence>
<dbReference type="Gene3D" id="3.40.630.190">
    <property type="entry name" value="LCP protein"/>
    <property type="match status" value="1"/>
</dbReference>
<keyword evidence="3" id="KW-0812">Transmembrane</keyword>
<dbReference type="InterPro" id="IPR004474">
    <property type="entry name" value="LytR_CpsA_psr"/>
</dbReference>
<dbReference type="EMBL" id="JGYQ01000007">
    <property type="protein sequence ID" value="KFI48267.1"/>
    <property type="molecule type" value="Genomic_DNA"/>
</dbReference>
<gene>
    <name evidence="5" type="ORF">BBOU_0397</name>
</gene>
<dbReference type="InterPro" id="IPR050922">
    <property type="entry name" value="LytR/CpsA/Psr_CW_biosynth"/>
</dbReference>
<dbReference type="AlphaFoldDB" id="A0A086ZP17"/>
<dbReference type="Pfam" id="PF03816">
    <property type="entry name" value="LytR_cpsA_psr"/>
    <property type="match status" value="1"/>
</dbReference>
<evidence type="ECO:0000313" key="5">
    <source>
        <dbReference type="EMBL" id="KFI48267.1"/>
    </source>
</evidence>
<comment type="caution">
    <text evidence="5">The sequence shown here is derived from an EMBL/GenBank/DDBJ whole genome shotgun (WGS) entry which is preliminary data.</text>
</comment>
<feature type="compositionally biased region" description="Polar residues" evidence="2">
    <location>
        <begin position="89"/>
        <end position="101"/>
    </location>
</feature>
<dbReference type="Proteomes" id="UP000029093">
    <property type="component" value="Unassembled WGS sequence"/>
</dbReference>
<keyword evidence="3" id="KW-1133">Transmembrane helix</keyword>
<keyword evidence="3" id="KW-0472">Membrane</keyword>
<evidence type="ECO:0000256" key="1">
    <source>
        <dbReference type="ARBA" id="ARBA00006068"/>
    </source>
</evidence>
<name>A0A086ZP17_9BIFI</name>
<dbReference type="RefSeq" id="WP_026502529.1">
    <property type="nucleotide sequence ID" value="NZ_JGYQ01000007.1"/>
</dbReference>
<evidence type="ECO:0000259" key="4">
    <source>
        <dbReference type="Pfam" id="PF03816"/>
    </source>
</evidence>
<keyword evidence="6" id="KW-1185">Reference proteome</keyword>
<protein>
    <submittedName>
        <fullName evidence="5">Trascription regulator</fullName>
    </submittedName>
</protein>
<organism evidence="5 6">
    <name type="scientific">Bifidobacterium boum</name>
    <dbReference type="NCBI Taxonomy" id="78343"/>
    <lineage>
        <taxon>Bacteria</taxon>
        <taxon>Bacillati</taxon>
        <taxon>Actinomycetota</taxon>
        <taxon>Actinomycetes</taxon>
        <taxon>Bifidobacteriales</taxon>
        <taxon>Bifidobacteriaceae</taxon>
        <taxon>Bifidobacterium</taxon>
    </lineage>
</organism>
<reference evidence="5 6" key="1">
    <citation type="submission" date="2014-03" db="EMBL/GenBank/DDBJ databases">
        <title>Genomics of Bifidobacteria.</title>
        <authorList>
            <person name="Ventura M."/>
            <person name="Milani C."/>
            <person name="Lugli G.A."/>
        </authorList>
    </citation>
    <scope>NUCLEOTIDE SEQUENCE [LARGE SCALE GENOMIC DNA]</scope>
    <source>
        <strain evidence="5 6">LMG 10736</strain>
    </source>
</reference>
<dbReference type="PANTHER" id="PTHR33392">
    <property type="entry name" value="POLYISOPRENYL-TEICHOIC ACID--PEPTIDOGLYCAN TEICHOIC ACID TRANSFERASE TAGU"/>
    <property type="match status" value="1"/>
</dbReference>
<comment type="similarity">
    <text evidence="1">Belongs to the LytR/CpsA/Psr (LCP) family.</text>
</comment>
<dbReference type="OrthoDB" id="9782542at2"/>